<evidence type="ECO:0000313" key="3">
    <source>
        <dbReference type="Proteomes" id="UP001642501"/>
    </source>
</evidence>
<sequence length="465" mass="49925">MASFADSWEPFSPRKSSRIAAATASSKYTTSNTPAPAARTPSPSASTRRAVRQLRSPRPSTQAGLTAIQQLRDSLPPRPPQHLDTTTISPAPTPQKKRVGPAAHFLSPENALSRPVAGSKAAAAATAASEYGRMGAGMLPTPAKTPSKKYHAASQNESNIAAVARNLFHHDDVDEVMSSPSKKLSTPSRRLKKDSGLSLEHFSVAEYDEPMAIYTDSQDRVPEADGSAENPFFGNGAAAVSSSCKPALRRSKRSHVAIPGEGRQTLEDATRREDGLVYVFRGKRIFRKFEDSADAQEEDILDGFSSGKRLTRSAIKPRLLFPRDDSNTETTPNGGITDDEEALTDIEDHNTQHEEANDQDGEDFMTEKVSSTPADHVGGVRSNTPPHAPKFAPASPPSNGRATRSGHKFAERATPMKASAATKKRSPFDGWRQTKSSASAVAGHKRHADALGSVSQAGETKRSRV</sequence>
<feature type="region of interest" description="Disordered" evidence="1">
    <location>
        <begin position="134"/>
        <end position="155"/>
    </location>
</feature>
<feature type="region of interest" description="Disordered" evidence="1">
    <location>
        <begin position="320"/>
        <end position="339"/>
    </location>
</feature>
<feature type="compositionally biased region" description="Low complexity" evidence="1">
    <location>
        <begin position="20"/>
        <end position="48"/>
    </location>
</feature>
<proteinExistence type="predicted"/>
<dbReference type="EMBL" id="CAWUOM010000158">
    <property type="protein sequence ID" value="CAK7274184.1"/>
    <property type="molecule type" value="Genomic_DNA"/>
</dbReference>
<evidence type="ECO:0000256" key="1">
    <source>
        <dbReference type="SAM" id="MobiDB-lite"/>
    </source>
</evidence>
<name>A0ABP0E226_9PEZI</name>
<comment type="caution">
    <text evidence="2">The sequence shown here is derived from an EMBL/GenBank/DDBJ whole genome shotgun (WGS) entry which is preliminary data.</text>
</comment>
<keyword evidence="3" id="KW-1185">Reference proteome</keyword>
<evidence type="ECO:0000313" key="2">
    <source>
        <dbReference type="EMBL" id="CAK7274184.1"/>
    </source>
</evidence>
<reference evidence="2 3" key="1">
    <citation type="submission" date="2024-01" db="EMBL/GenBank/DDBJ databases">
        <authorList>
            <person name="Allen C."/>
            <person name="Tagirdzhanova G."/>
        </authorList>
    </citation>
    <scope>NUCLEOTIDE SEQUENCE [LARGE SCALE GENOMIC DNA]</scope>
    <source>
        <strain evidence="2 3">CBS 573.63</strain>
    </source>
</reference>
<organism evidence="2 3">
    <name type="scientific">Sporothrix epigloea</name>
    <dbReference type="NCBI Taxonomy" id="1892477"/>
    <lineage>
        <taxon>Eukaryota</taxon>
        <taxon>Fungi</taxon>
        <taxon>Dikarya</taxon>
        <taxon>Ascomycota</taxon>
        <taxon>Pezizomycotina</taxon>
        <taxon>Sordariomycetes</taxon>
        <taxon>Sordariomycetidae</taxon>
        <taxon>Ophiostomatales</taxon>
        <taxon>Ophiostomataceae</taxon>
        <taxon>Sporothrix</taxon>
    </lineage>
</organism>
<feature type="region of interest" description="Disordered" evidence="1">
    <location>
        <begin position="352"/>
        <end position="465"/>
    </location>
</feature>
<feature type="compositionally biased region" description="Polar residues" evidence="1">
    <location>
        <begin position="58"/>
        <end position="72"/>
    </location>
</feature>
<feature type="region of interest" description="Disordered" evidence="1">
    <location>
        <begin position="1"/>
        <end position="101"/>
    </location>
</feature>
<dbReference type="Proteomes" id="UP001642501">
    <property type="component" value="Unassembled WGS sequence"/>
</dbReference>
<protein>
    <submittedName>
        <fullName evidence="2">Uncharacterized protein</fullName>
    </submittedName>
</protein>
<gene>
    <name evidence="2" type="ORF">SEPCBS57363_006030</name>
</gene>
<accession>A0ABP0E226</accession>